<protein>
    <submittedName>
        <fullName evidence="8">Uncharacterized protein</fullName>
    </submittedName>
</protein>
<reference evidence="8 9" key="1">
    <citation type="journal article" date="2024" name="IMA Fungus">
        <title>IMA Genome - F19 : A genome assembly and annotation guide to empower mycologists, including annotated draft genome sequences of Ceratocystis pirilliformis, Diaporthe australafricana, Fusarium ophioides, Paecilomyces lecythidis, and Sporothrix stenoceras.</title>
        <authorList>
            <person name="Aylward J."/>
            <person name="Wilson A.M."/>
            <person name="Visagie C.M."/>
            <person name="Spraker J."/>
            <person name="Barnes I."/>
            <person name="Buitendag C."/>
            <person name="Ceriani C."/>
            <person name="Del Mar Angel L."/>
            <person name="du Plessis D."/>
            <person name="Fuchs T."/>
            <person name="Gasser K."/>
            <person name="Kramer D."/>
            <person name="Li W."/>
            <person name="Munsamy K."/>
            <person name="Piso A."/>
            <person name="Price J.L."/>
            <person name="Sonnekus B."/>
            <person name="Thomas C."/>
            <person name="van der Nest A."/>
            <person name="van Dijk A."/>
            <person name="van Heerden A."/>
            <person name="van Vuuren N."/>
            <person name="Yilmaz N."/>
            <person name="Duong T.A."/>
            <person name="van der Merwe N.A."/>
            <person name="Wingfield M.J."/>
            <person name="Wingfield B.D."/>
        </authorList>
    </citation>
    <scope>NUCLEOTIDE SEQUENCE [LARGE SCALE GENOMIC DNA]</scope>
    <source>
        <strain evidence="8 9">CMW 18300</strain>
    </source>
</reference>
<dbReference type="PANTHER" id="PTHR43739">
    <property type="entry name" value="XYLOGLUCANASE (EUROFUNG)"/>
    <property type="match status" value="1"/>
</dbReference>
<name>A0ABR3XPU7_9PEZI</name>
<dbReference type="EMBL" id="JAWRVE010000013">
    <property type="protein sequence ID" value="KAL1878003.1"/>
    <property type="molecule type" value="Genomic_DNA"/>
</dbReference>
<keyword evidence="4" id="KW-0326">Glycosidase</keyword>
<evidence type="ECO:0000256" key="3">
    <source>
        <dbReference type="ARBA" id="ARBA00023277"/>
    </source>
</evidence>
<evidence type="ECO:0000256" key="4">
    <source>
        <dbReference type="ARBA" id="ARBA00023295"/>
    </source>
</evidence>
<keyword evidence="3" id="KW-0119">Carbohydrate metabolism</keyword>
<sequence length="827" mass="87471">MARGSLIHTLMSRRLTVTLFLATLLPFIAAVTQTYRYEFNHVAITGGGYITGIIAHPTEPDLMYVRTDIGGAYRWSVTDNKWIPLTDFISAADSNLLGTEAIALDPTDPERLYLAQGRYLTSNNTAFFVSSDRGDTFDVYPAPFLMGANELGRNNGERLAVNPFSPNEVWMGTRREGLWKSDDRAQTWANVTLPDAFANNMGIYFILFDKSTNGTVYIGGSAPGGMYLTTDNGNTWTPVPGQPKTWSNSTLSADKPPQSAGPQPMKGVLTSDGKTLYITYGDSPGPYGVQYGAVYMYHTIDSTWTDITPGKNNNSSPPPYTPQAFPAGGFSGLSVAAGGDSEEDTLVVTTLDRDPGPALDSLYLSRDGGASWRDISQLSSPPGTGGYWGHPIAQAALKNGTPVPWLSFNWGGQWDGYGAPSPVRGLAKFGWWMSALLLDPARPGRVLYGTGATIWATDDLFEIAAGEEGGGDAGEWYVQAQGIEENVALAMISPSDGPANLLSGLGDINGMRHDDLSVPQPMFALPVFSNLDSLDWAGQKPHLVARVGDCGLDFDEGCGQGTYSTDSGETWTMFPECAPGIAAGVLTDGVIVIDASGEQFVWSTGIATQVDGPWASSDGGQSWTAPTGGLKVQTANVAADRVQPHTFYACDGGTFYISTDGGLTYNGIVGSTIGLPAGKCGLPVVNFNKAGNIWLALGKSGLYHSGDFGDSWQPVGSEGLEANLFTVGKGPSLQNSTQVSLFLWGRVAGAGTGSVDGLYRSDDSGVSWVRINDEAHQYGGPELILGDPRVYGRVYIGTGGRGIIYTDIAGPPSNGGNVPNVPGTGGI</sequence>
<dbReference type="InterPro" id="IPR015943">
    <property type="entry name" value="WD40/YVTN_repeat-like_dom_sf"/>
</dbReference>
<organism evidence="8 9">
    <name type="scientific">Diaporthe australafricana</name>
    <dbReference type="NCBI Taxonomy" id="127596"/>
    <lineage>
        <taxon>Eukaryota</taxon>
        <taxon>Fungi</taxon>
        <taxon>Dikarya</taxon>
        <taxon>Ascomycota</taxon>
        <taxon>Pezizomycotina</taxon>
        <taxon>Sordariomycetes</taxon>
        <taxon>Sordariomycetidae</taxon>
        <taxon>Diaporthales</taxon>
        <taxon>Diaporthaceae</taxon>
        <taxon>Diaporthe</taxon>
    </lineage>
</organism>
<dbReference type="CDD" id="cd15482">
    <property type="entry name" value="Sialidase_non-viral"/>
    <property type="match status" value="1"/>
</dbReference>
<evidence type="ECO:0000313" key="9">
    <source>
        <dbReference type="Proteomes" id="UP001583177"/>
    </source>
</evidence>
<evidence type="ECO:0000256" key="1">
    <source>
        <dbReference type="ARBA" id="ARBA00022729"/>
    </source>
</evidence>
<evidence type="ECO:0000256" key="6">
    <source>
        <dbReference type="ARBA" id="ARBA00037986"/>
    </source>
</evidence>
<keyword evidence="9" id="KW-1185">Reference proteome</keyword>
<comment type="caution">
    <text evidence="8">The sequence shown here is derived from an EMBL/GenBank/DDBJ whole genome shotgun (WGS) entry which is preliminary data.</text>
</comment>
<dbReference type="InterPro" id="IPR052025">
    <property type="entry name" value="Xyloglucanase_GH74"/>
</dbReference>
<comment type="similarity">
    <text evidence="6">Belongs to the glycosyl hydrolase 74 family.</text>
</comment>
<feature type="region of interest" description="Disordered" evidence="7">
    <location>
        <begin position="242"/>
        <end position="264"/>
    </location>
</feature>
<keyword evidence="1" id="KW-0732">Signal</keyword>
<dbReference type="PANTHER" id="PTHR43739:SF2">
    <property type="entry name" value="OLIGOXYLOGLUCAN-REDUCING END-SPECIFIC XYLOGLUCANASE-RELATED"/>
    <property type="match status" value="1"/>
</dbReference>
<evidence type="ECO:0000256" key="7">
    <source>
        <dbReference type="SAM" id="MobiDB-lite"/>
    </source>
</evidence>
<evidence type="ECO:0000256" key="2">
    <source>
        <dbReference type="ARBA" id="ARBA00022801"/>
    </source>
</evidence>
<keyword evidence="2" id="KW-0378">Hydrolase</keyword>
<gene>
    <name evidence="8" type="ORF">Daus18300_002357</name>
</gene>
<dbReference type="Proteomes" id="UP001583177">
    <property type="component" value="Unassembled WGS sequence"/>
</dbReference>
<accession>A0ABR3XPU7</accession>
<keyword evidence="5" id="KW-0624">Polysaccharide degradation</keyword>
<proteinExistence type="inferred from homology"/>
<dbReference type="Gene3D" id="2.130.10.10">
    <property type="entry name" value="YVTN repeat-like/Quinoprotein amine dehydrogenase"/>
    <property type="match status" value="2"/>
</dbReference>
<dbReference type="SUPFAM" id="SSF110296">
    <property type="entry name" value="Oligoxyloglucan reducing end-specific cellobiohydrolase"/>
    <property type="match status" value="2"/>
</dbReference>
<evidence type="ECO:0000313" key="8">
    <source>
        <dbReference type="EMBL" id="KAL1878003.1"/>
    </source>
</evidence>
<evidence type="ECO:0000256" key="5">
    <source>
        <dbReference type="ARBA" id="ARBA00023326"/>
    </source>
</evidence>